<dbReference type="OrthoDB" id="8564939at2"/>
<dbReference type="GO" id="GO:0008168">
    <property type="term" value="F:methyltransferase activity"/>
    <property type="evidence" value="ECO:0007669"/>
    <property type="project" value="UniProtKB-KW"/>
</dbReference>
<dbReference type="Gene3D" id="3.40.50.150">
    <property type="entry name" value="Vaccinia Virus protein VP39"/>
    <property type="match status" value="1"/>
</dbReference>
<keyword evidence="2" id="KW-1185">Reference proteome</keyword>
<organism evidence="1 2">
    <name type="scientific">Caballeronia temeraria</name>
    <dbReference type="NCBI Taxonomy" id="1777137"/>
    <lineage>
        <taxon>Bacteria</taxon>
        <taxon>Pseudomonadati</taxon>
        <taxon>Pseudomonadota</taxon>
        <taxon>Betaproteobacteria</taxon>
        <taxon>Burkholderiales</taxon>
        <taxon>Burkholderiaceae</taxon>
        <taxon>Caballeronia</taxon>
    </lineage>
</organism>
<evidence type="ECO:0000313" key="1">
    <source>
        <dbReference type="EMBL" id="SAK45759.1"/>
    </source>
</evidence>
<dbReference type="Pfam" id="PF13489">
    <property type="entry name" value="Methyltransf_23"/>
    <property type="match status" value="1"/>
</dbReference>
<gene>
    <name evidence="1" type="ORF">AWB76_00774</name>
</gene>
<dbReference type="GO" id="GO:0032259">
    <property type="term" value="P:methylation"/>
    <property type="evidence" value="ECO:0007669"/>
    <property type="project" value="UniProtKB-KW"/>
</dbReference>
<dbReference type="STRING" id="1777137.AWB76_00774"/>
<keyword evidence="1" id="KW-0489">Methyltransferase</keyword>
<dbReference type="InterPro" id="IPR029063">
    <property type="entry name" value="SAM-dependent_MTases_sf"/>
</dbReference>
<dbReference type="Proteomes" id="UP000054624">
    <property type="component" value="Unassembled WGS sequence"/>
</dbReference>
<reference evidence="2" key="1">
    <citation type="submission" date="2016-01" db="EMBL/GenBank/DDBJ databases">
        <authorList>
            <person name="Peeters Charlotte."/>
        </authorList>
    </citation>
    <scope>NUCLEOTIDE SEQUENCE [LARGE SCALE GENOMIC DNA]</scope>
</reference>
<protein>
    <submittedName>
        <fullName evidence="1">Bifunctional 3-demethylubiquinone-9 3-methyltransferase/ 2-octaprenyl-6-hydroxy phenol methylase</fullName>
    </submittedName>
</protein>
<proteinExistence type="predicted"/>
<dbReference type="PANTHER" id="PTHR43861">
    <property type="entry name" value="TRANS-ACONITATE 2-METHYLTRANSFERASE-RELATED"/>
    <property type="match status" value="1"/>
</dbReference>
<dbReference type="RefSeq" id="WP_061158773.1">
    <property type="nucleotide sequence ID" value="NZ_FCOI02000002.1"/>
</dbReference>
<keyword evidence="1" id="KW-0808">Transferase</keyword>
<accession>A0A157ZJZ1</accession>
<dbReference type="SUPFAM" id="SSF53335">
    <property type="entry name" value="S-adenosyl-L-methionine-dependent methyltransferases"/>
    <property type="match status" value="1"/>
</dbReference>
<name>A0A157ZJZ1_9BURK</name>
<dbReference type="AlphaFoldDB" id="A0A157ZJZ1"/>
<dbReference type="EMBL" id="FCOI02000002">
    <property type="protein sequence ID" value="SAK45759.1"/>
    <property type="molecule type" value="Genomic_DNA"/>
</dbReference>
<evidence type="ECO:0000313" key="2">
    <source>
        <dbReference type="Proteomes" id="UP000054624"/>
    </source>
</evidence>
<sequence>MRDYNAEAQSRPDKQYDYNFDEIVRDYMMKRFAPHFEPGPALELGCHEGRSTTLLAQHFADLTVIEASSDAIAIAQRNSPHHVRFINATFEDANVDRKFRSIFLINTLEHLDETGPVLRNIHDWLAPDGHFYVLVPNADAPSRQIAVQMGLIASKNAVTPGEWAHGHRRTYSFDTLEADVHAAGFTVEQRGGLMFKALANFQFDRALDAGIIDEKYLEGIYNLGMIYPQMCASIYLICGK</sequence>